<organism evidence="3 4">
    <name type="scientific">Thermonema lapsum</name>
    <dbReference type="NCBI Taxonomy" id="28195"/>
    <lineage>
        <taxon>Bacteria</taxon>
        <taxon>Pseudomonadati</taxon>
        <taxon>Bacteroidota</taxon>
        <taxon>Cytophagia</taxon>
        <taxon>Cytophagales</taxon>
        <taxon>Thermonemataceae</taxon>
        <taxon>Thermonema</taxon>
    </lineage>
</organism>
<evidence type="ECO:0000256" key="1">
    <source>
        <dbReference type="SAM" id="MobiDB-lite"/>
    </source>
</evidence>
<feature type="transmembrane region" description="Helical" evidence="2">
    <location>
        <begin position="12"/>
        <end position="35"/>
    </location>
</feature>
<keyword evidence="2" id="KW-1133">Transmembrane helix</keyword>
<keyword evidence="2" id="KW-0472">Membrane</keyword>
<feature type="region of interest" description="Disordered" evidence="1">
    <location>
        <begin position="57"/>
        <end position="136"/>
    </location>
</feature>
<sequence>MGLFKAIFSFFKWTLILTLTLFGLVIAAGIVAVYYEDYLREEVMNINQQSASQEEEVVKEEDFILKDTESNKENEDKSLETSKEQASPQKSRPPAPPDEDARSRLDKSEKSSTRSDAKKEGSLAPPPPRFSPLKGQTVFKSDAEPPWYHFRFSYQDIMENLYMWEWLLRQADVDRSLNAYGLPRDFFQNYYDEEETDMILKKGFFRYDKDGYICTDYNAVLNYYHRFTEPLYVILKNKVGAEAPLTDYIEELLRFCQDIPYKRPGDYYKGKYIWDFYTPVHIMLERKGDCDSKSVLFASVLMHDRRFRDKIVYITVSGHLLLGIEGEPNPYQDWVEFQGKKYIVCDPVGPAHTAFGVSAWDYGPVLNIEKASLY</sequence>
<gene>
    <name evidence="3" type="ORF">FHS56_001260</name>
</gene>
<evidence type="ECO:0000256" key="2">
    <source>
        <dbReference type="SAM" id="Phobius"/>
    </source>
</evidence>
<evidence type="ECO:0008006" key="5">
    <source>
        <dbReference type="Google" id="ProtNLM"/>
    </source>
</evidence>
<feature type="compositionally biased region" description="Basic and acidic residues" evidence="1">
    <location>
        <begin position="99"/>
        <end position="121"/>
    </location>
</feature>
<dbReference type="RefSeq" id="WP_166919020.1">
    <property type="nucleotide sequence ID" value="NZ_JAASRN010000002.1"/>
</dbReference>
<reference evidence="3 4" key="1">
    <citation type="submission" date="2020-03" db="EMBL/GenBank/DDBJ databases">
        <title>Genomic Encyclopedia of Type Strains, Phase IV (KMG-IV): sequencing the most valuable type-strain genomes for metagenomic binning, comparative biology and taxonomic classification.</title>
        <authorList>
            <person name="Goeker M."/>
        </authorList>
    </citation>
    <scope>NUCLEOTIDE SEQUENCE [LARGE SCALE GENOMIC DNA]</scope>
    <source>
        <strain evidence="3 4">DSM 5718</strain>
    </source>
</reference>
<dbReference type="EMBL" id="JAASRN010000002">
    <property type="protein sequence ID" value="NIK73747.1"/>
    <property type="molecule type" value="Genomic_DNA"/>
</dbReference>
<feature type="compositionally biased region" description="Basic and acidic residues" evidence="1">
    <location>
        <begin position="60"/>
        <end position="83"/>
    </location>
</feature>
<evidence type="ECO:0000313" key="3">
    <source>
        <dbReference type="EMBL" id="NIK73747.1"/>
    </source>
</evidence>
<protein>
    <recommendedName>
        <fullName evidence="5">Transglutaminase-like domain-containing protein</fullName>
    </recommendedName>
</protein>
<name>A0A846MR57_9BACT</name>
<evidence type="ECO:0000313" key="4">
    <source>
        <dbReference type="Proteomes" id="UP000537126"/>
    </source>
</evidence>
<keyword evidence="2" id="KW-0812">Transmembrane</keyword>
<proteinExistence type="predicted"/>
<dbReference type="AlphaFoldDB" id="A0A846MR57"/>
<accession>A0A846MR57</accession>
<dbReference type="Proteomes" id="UP000537126">
    <property type="component" value="Unassembled WGS sequence"/>
</dbReference>
<comment type="caution">
    <text evidence="3">The sequence shown here is derived from an EMBL/GenBank/DDBJ whole genome shotgun (WGS) entry which is preliminary data.</text>
</comment>
<keyword evidence="4" id="KW-1185">Reference proteome</keyword>